<keyword evidence="2" id="KW-1185">Reference proteome</keyword>
<dbReference type="EMBL" id="JBHSGN010000122">
    <property type="protein sequence ID" value="MFC4676168.1"/>
    <property type="molecule type" value="Genomic_DNA"/>
</dbReference>
<comment type="caution">
    <text evidence="1">The sequence shown here is derived from an EMBL/GenBank/DDBJ whole genome shotgun (WGS) entry which is preliminary data.</text>
</comment>
<proteinExistence type="predicted"/>
<name>A0ABV9L1J7_9BACT</name>
<dbReference type="RefSeq" id="WP_380000121.1">
    <property type="nucleotide sequence ID" value="NZ_JBHSGN010000122.1"/>
</dbReference>
<dbReference type="Proteomes" id="UP001596023">
    <property type="component" value="Unassembled WGS sequence"/>
</dbReference>
<accession>A0ABV9L1J7</accession>
<organism evidence="1 2">
    <name type="scientific">Dysgonomonas termitidis</name>
    <dbReference type="NCBI Taxonomy" id="1516126"/>
    <lineage>
        <taxon>Bacteria</taxon>
        <taxon>Pseudomonadati</taxon>
        <taxon>Bacteroidota</taxon>
        <taxon>Bacteroidia</taxon>
        <taxon>Bacteroidales</taxon>
        <taxon>Dysgonomonadaceae</taxon>
        <taxon>Dysgonomonas</taxon>
    </lineage>
</organism>
<evidence type="ECO:0000313" key="2">
    <source>
        <dbReference type="Proteomes" id="UP001596023"/>
    </source>
</evidence>
<reference evidence="2" key="1">
    <citation type="journal article" date="2019" name="Int. J. Syst. Evol. Microbiol.">
        <title>The Global Catalogue of Microorganisms (GCM) 10K type strain sequencing project: providing services to taxonomists for standard genome sequencing and annotation.</title>
        <authorList>
            <consortium name="The Broad Institute Genomics Platform"/>
            <consortium name="The Broad Institute Genome Sequencing Center for Infectious Disease"/>
            <person name="Wu L."/>
            <person name="Ma J."/>
        </authorList>
    </citation>
    <scope>NUCLEOTIDE SEQUENCE [LARGE SCALE GENOMIC DNA]</scope>
    <source>
        <strain evidence="2">CCUG 66188</strain>
    </source>
</reference>
<protein>
    <submittedName>
        <fullName evidence="1">Uncharacterized protein</fullName>
    </submittedName>
</protein>
<sequence>MKRIDIVNEAVNMPAPRYYITEHEAGRMINKMMKGYIPQHKRMERRKMYFDMFNAFLEWRINNPDSKISEGINYVIYNEAPGFYITAQYASQIKIR</sequence>
<evidence type="ECO:0000313" key="1">
    <source>
        <dbReference type="EMBL" id="MFC4676168.1"/>
    </source>
</evidence>
<gene>
    <name evidence="1" type="ORF">ACFO6W_21000</name>
</gene>